<sequence>MDLNQTKNDDLIAVINEGTRTVSFVVFSSVTKKEITSHSTDIGQDSPQEGWAEQDPLEILAAVHHCIHEAIEKMALIGLKVSDITTLGITNQRETTILWDSLTGDPLYNAILWCDNRTASTVDHILAKLPDNNQNHLKPICGLPISPYFSALKLRWLLDNVPAVRKAIQERRCYFGTVDTWLVWNLTGGKNGGLHITDVTNASRTMLMNIETLEWDPILCKHFNIPMEILPAIKSSSEIYGKITEPILKNIPISGIIGNQNSSLIGQLCLQKGQAKNTYRSGCFLLYNTGTKIVQSSHGLITTLAYQLGPNTQPVYALEGSVAVAGTAIRWLRDNINLMTNVSETESLAEEVMTTGDVYFVPAFSGLFAPYWEKNARGIICGLTQFTTKGHIIRAALESICFQTRDILEAMNKDCGSPLLKLQVDGTMTNNRLLMQLQADLCGIPVVKSLAQDISSLGAAMVAGQAKNINLWDLNKEENSTENVGEMFLPNTSTEDRNLRYTKWKMAVQRSMGWASPQKSIVMTEEVPTITTLVPELQLQNPKRKSNEQQTQTGPSGSKHLQK</sequence>
<dbReference type="SUPFAM" id="SSF53067">
    <property type="entry name" value="Actin-like ATPase domain"/>
    <property type="match status" value="2"/>
</dbReference>
<comment type="similarity">
    <text evidence="2 12">Belongs to the FGGY kinase family.</text>
</comment>
<dbReference type="PROSITE" id="PS00933">
    <property type="entry name" value="FGGY_KINASES_1"/>
    <property type="match status" value="1"/>
</dbReference>
<dbReference type="FunFam" id="3.30.420.40:FF:000177">
    <property type="entry name" value="Glycerol kinase"/>
    <property type="match status" value="1"/>
</dbReference>
<dbReference type="InterPro" id="IPR018483">
    <property type="entry name" value="Carb_kinase_FGGY_CS"/>
</dbReference>
<comment type="catalytic activity">
    <reaction evidence="10">
        <text>glycerol + ATP = sn-glycerol 3-phosphate + ADP + H(+)</text>
        <dbReference type="Rhea" id="RHEA:21644"/>
        <dbReference type="ChEBI" id="CHEBI:15378"/>
        <dbReference type="ChEBI" id="CHEBI:17754"/>
        <dbReference type="ChEBI" id="CHEBI:30616"/>
        <dbReference type="ChEBI" id="CHEBI:57597"/>
        <dbReference type="ChEBI" id="CHEBI:456216"/>
        <dbReference type="EC" id="2.7.1.30"/>
    </reaction>
</comment>
<accession>A0A1B6D684</accession>
<dbReference type="NCBIfam" id="NF000756">
    <property type="entry name" value="PRK00047.1"/>
    <property type="match status" value="1"/>
</dbReference>
<evidence type="ECO:0000259" key="15">
    <source>
        <dbReference type="Pfam" id="PF02782"/>
    </source>
</evidence>
<dbReference type="CDD" id="cd07792">
    <property type="entry name" value="ASKHA_NBD_FGGY_GK1-3-like"/>
    <property type="match status" value="1"/>
</dbReference>
<evidence type="ECO:0000256" key="3">
    <source>
        <dbReference type="ARBA" id="ARBA00012099"/>
    </source>
</evidence>
<dbReference type="PROSITE" id="PS00445">
    <property type="entry name" value="FGGY_KINASES_2"/>
    <property type="match status" value="1"/>
</dbReference>
<keyword evidence="5" id="KW-0547">Nucleotide-binding</keyword>
<dbReference type="InterPro" id="IPR005999">
    <property type="entry name" value="Glycerol_kin"/>
</dbReference>
<evidence type="ECO:0000256" key="13">
    <source>
        <dbReference type="SAM" id="MobiDB-lite"/>
    </source>
</evidence>
<proteinExistence type="inferred from homology"/>
<evidence type="ECO:0000313" key="16">
    <source>
        <dbReference type="EMBL" id="JAS07137.1"/>
    </source>
</evidence>
<dbReference type="PANTHER" id="PTHR10196">
    <property type="entry name" value="SUGAR KINASE"/>
    <property type="match status" value="1"/>
</dbReference>
<keyword evidence="6 12" id="KW-0418">Kinase</keyword>
<dbReference type="PIRSF" id="PIRSF000538">
    <property type="entry name" value="GlpK"/>
    <property type="match status" value="1"/>
</dbReference>
<dbReference type="GO" id="GO:0006641">
    <property type="term" value="P:triglyceride metabolic process"/>
    <property type="evidence" value="ECO:0007669"/>
    <property type="project" value="TreeGrafter"/>
</dbReference>
<dbReference type="FunFam" id="3.30.420.40:FF:000108">
    <property type="entry name" value="Glycerol kinase, glycosomal"/>
    <property type="match status" value="1"/>
</dbReference>
<dbReference type="EMBL" id="GEDC01030161">
    <property type="protein sequence ID" value="JAS07137.1"/>
    <property type="molecule type" value="Transcribed_RNA"/>
</dbReference>
<evidence type="ECO:0000256" key="9">
    <source>
        <dbReference type="ARBA" id="ARBA00043149"/>
    </source>
</evidence>
<evidence type="ECO:0000256" key="5">
    <source>
        <dbReference type="ARBA" id="ARBA00022741"/>
    </source>
</evidence>
<dbReference type="Pfam" id="PF02782">
    <property type="entry name" value="FGGY_C"/>
    <property type="match status" value="1"/>
</dbReference>
<dbReference type="GO" id="GO:0005739">
    <property type="term" value="C:mitochondrion"/>
    <property type="evidence" value="ECO:0007669"/>
    <property type="project" value="TreeGrafter"/>
</dbReference>
<dbReference type="PANTHER" id="PTHR10196:SF40">
    <property type="entry name" value="GLYCEROL KINASE"/>
    <property type="match status" value="1"/>
</dbReference>
<feature type="region of interest" description="Disordered" evidence="13">
    <location>
        <begin position="537"/>
        <end position="563"/>
    </location>
</feature>
<evidence type="ECO:0000259" key="14">
    <source>
        <dbReference type="Pfam" id="PF00370"/>
    </source>
</evidence>
<comment type="pathway">
    <text evidence="1">Polyol metabolism; glycerol degradation via glycerol kinase pathway; sn-glycerol 3-phosphate from glycerol: step 1/1.</text>
</comment>
<dbReference type="InterPro" id="IPR000577">
    <property type="entry name" value="Carb_kinase_FGGY"/>
</dbReference>
<evidence type="ECO:0000256" key="4">
    <source>
        <dbReference type="ARBA" id="ARBA00022679"/>
    </source>
</evidence>
<dbReference type="InterPro" id="IPR018485">
    <property type="entry name" value="FGGY_C"/>
</dbReference>
<gene>
    <name evidence="16" type="ORF">g.31776</name>
    <name evidence="17" type="ORF">g.31777</name>
</gene>
<dbReference type="Pfam" id="PF00370">
    <property type="entry name" value="FGGY_N"/>
    <property type="match status" value="1"/>
</dbReference>
<evidence type="ECO:0000256" key="10">
    <source>
        <dbReference type="ARBA" id="ARBA00052101"/>
    </source>
</evidence>
<evidence type="ECO:0000313" key="17">
    <source>
        <dbReference type="EMBL" id="JAS21189.1"/>
    </source>
</evidence>
<dbReference type="Gene3D" id="3.30.420.40">
    <property type="match status" value="2"/>
</dbReference>
<dbReference type="EMBL" id="GEDC01016109">
    <property type="protein sequence ID" value="JAS21189.1"/>
    <property type="molecule type" value="Transcribed_RNA"/>
</dbReference>
<reference evidence="17" key="1">
    <citation type="submission" date="2015-12" db="EMBL/GenBank/DDBJ databases">
        <title>De novo transcriptome assembly of four potential Pierce s Disease insect vectors from Arizona vineyards.</title>
        <authorList>
            <person name="Tassone E.E."/>
        </authorList>
    </citation>
    <scope>NUCLEOTIDE SEQUENCE</scope>
</reference>
<dbReference type="GO" id="GO:0004370">
    <property type="term" value="F:glycerol kinase activity"/>
    <property type="evidence" value="ECO:0007669"/>
    <property type="project" value="UniProtKB-EC"/>
</dbReference>
<evidence type="ECO:0000256" key="7">
    <source>
        <dbReference type="ARBA" id="ARBA00022798"/>
    </source>
</evidence>
<dbReference type="InterPro" id="IPR018484">
    <property type="entry name" value="FGGY_N"/>
</dbReference>
<keyword evidence="4 12" id="KW-0808">Transferase</keyword>
<evidence type="ECO:0000256" key="8">
    <source>
        <dbReference type="ARBA" id="ARBA00022840"/>
    </source>
</evidence>
<dbReference type="InterPro" id="IPR043129">
    <property type="entry name" value="ATPase_NBD"/>
</dbReference>
<evidence type="ECO:0000256" key="11">
    <source>
        <dbReference type="ARBA" id="ARBA00071571"/>
    </source>
</evidence>
<dbReference type="AlphaFoldDB" id="A0A1B6D684"/>
<evidence type="ECO:0000256" key="1">
    <source>
        <dbReference type="ARBA" id="ARBA00005190"/>
    </source>
</evidence>
<dbReference type="EC" id="2.7.1.30" evidence="3"/>
<dbReference type="NCBIfam" id="TIGR01311">
    <property type="entry name" value="glycerol_kin"/>
    <property type="match status" value="1"/>
</dbReference>
<feature type="domain" description="Carbohydrate kinase FGGY N-terminal" evidence="14">
    <location>
        <begin position="12"/>
        <end position="266"/>
    </location>
</feature>
<evidence type="ECO:0000256" key="12">
    <source>
        <dbReference type="RuleBase" id="RU003733"/>
    </source>
</evidence>
<dbReference type="GO" id="GO:0019563">
    <property type="term" value="P:glycerol catabolic process"/>
    <property type="evidence" value="ECO:0007669"/>
    <property type="project" value="UniProtKB-UniPathway"/>
</dbReference>
<keyword evidence="8" id="KW-0067">ATP-binding</keyword>
<evidence type="ECO:0000256" key="2">
    <source>
        <dbReference type="ARBA" id="ARBA00009156"/>
    </source>
</evidence>
<dbReference type="GO" id="GO:0046167">
    <property type="term" value="P:glycerol-3-phosphate biosynthetic process"/>
    <property type="evidence" value="ECO:0007669"/>
    <property type="project" value="TreeGrafter"/>
</dbReference>
<name>A0A1B6D684_9HEMI</name>
<organism evidence="17">
    <name type="scientific">Clastoptera arizonana</name>
    <name type="common">Arizona spittle bug</name>
    <dbReference type="NCBI Taxonomy" id="38151"/>
    <lineage>
        <taxon>Eukaryota</taxon>
        <taxon>Metazoa</taxon>
        <taxon>Ecdysozoa</taxon>
        <taxon>Arthropoda</taxon>
        <taxon>Hexapoda</taxon>
        <taxon>Insecta</taxon>
        <taxon>Pterygota</taxon>
        <taxon>Neoptera</taxon>
        <taxon>Paraneoptera</taxon>
        <taxon>Hemiptera</taxon>
        <taxon>Auchenorrhyncha</taxon>
        <taxon>Cercopoidea</taxon>
        <taxon>Clastopteridae</taxon>
        <taxon>Clastoptera</taxon>
    </lineage>
</organism>
<protein>
    <recommendedName>
        <fullName evidence="11">Probable glycerol kinase</fullName>
        <ecNumber evidence="3">2.7.1.30</ecNumber>
    </recommendedName>
    <alternativeName>
        <fullName evidence="9">ATP:glycerol 3-phosphotransferase</fullName>
    </alternativeName>
</protein>
<keyword evidence="7" id="KW-0319">Glycerol metabolism</keyword>
<dbReference type="InterPro" id="IPR042018">
    <property type="entry name" value="GK1-3_metazoan-type"/>
</dbReference>
<dbReference type="GO" id="GO:0005524">
    <property type="term" value="F:ATP binding"/>
    <property type="evidence" value="ECO:0007669"/>
    <property type="project" value="UniProtKB-KW"/>
</dbReference>
<feature type="domain" description="Carbohydrate kinase FGGY C-terminal" evidence="15">
    <location>
        <begin position="282"/>
        <end position="464"/>
    </location>
</feature>
<evidence type="ECO:0000256" key="6">
    <source>
        <dbReference type="ARBA" id="ARBA00022777"/>
    </source>
</evidence>
<dbReference type="UniPathway" id="UPA00618">
    <property type="reaction ID" value="UER00672"/>
</dbReference>